<evidence type="ECO:0000256" key="1">
    <source>
        <dbReference type="ARBA" id="ARBA00007521"/>
    </source>
</evidence>
<dbReference type="InterPro" id="IPR011067">
    <property type="entry name" value="Plasmid_toxin/cell-grow_inhib"/>
</dbReference>
<dbReference type="Gene3D" id="2.30.30.110">
    <property type="match status" value="1"/>
</dbReference>
<organism evidence="3">
    <name type="scientific">Woronichinia naegeliana WA131</name>
    <dbReference type="NCBI Taxonomy" id="2824559"/>
    <lineage>
        <taxon>Bacteria</taxon>
        <taxon>Bacillati</taxon>
        <taxon>Cyanobacteriota</taxon>
        <taxon>Cyanophyceae</taxon>
        <taxon>Synechococcales</taxon>
        <taxon>Coelosphaeriaceae</taxon>
        <taxon>Woronichinia</taxon>
    </lineage>
</organism>
<dbReference type="InterPro" id="IPR003477">
    <property type="entry name" value="PemK-like"/>
</dbReference>
<comment type="similarity">
    <text evidence="1">Belongs to the PemK/MazF family.</text>
</comment>
<gene>
    <name evidence="3" type="ORF">KA717_02555</name>
</gene>
<dbReference type="GO" id="GO:0004521">
    <property type="term" value="F:RNA endonuclease activity"/>
    <property type="evidence" value="ECO:0007669"/>
    <property type="project" value="TreeGrafter"/>
</dbReference>
<dbReference type="GO" id="GO:0006402">
    <property type="term" value="P:mRNA catabolic process"/>
    <property type="evidence" value="ECO:0007669"/>
    <property type="project" value="TreeGrafter"/>
</dbReference>
<dbReference type="KEGG" id="wna:KA717_02555"/>
<dbReference type="PANTHER" id="PTHR33988:SF3">
    <property type="entry name" value="ENDORIBONUCLEASE TOXIN CHPB-RELATED"/>
    <property type="match status" value="1"/>
</dbReference>
<evidence type="ECO:0000256" key="2">
    <source>
        <dbReference type="ARBA" id="ARBA00022649"/>
    </source>
</evidence>
<dbReference type="PANTHER" id="PTHR33988">
    <property type="entry name" value="ENDORIBONUCLEASE MAZF-RELATED"/>
    <property type="match status" value="1"/>
</dbReference>
<dbReference type="Pfam" id="PF02452">
    <property type="entry name" value="PemK_toxin"/>
    <property type="match status" value="1"/>
</dbReference>
<accession>A0A977KXQ2</accession>
<dbReference type="EMBL" id="CP073041">
    <property type="protein sequence ID" value="UXE61834.1"/>
    <property type="molecule type" value="Genomic_DNA"/>
</dbReference>
<dbReference type="AlphaFoldDB" id="A0A977KXQ2"/>
<evidence type="ECO:0000313" key="3">
    <source>
        <dbReference type="EMBL" id="UXE61834.1"/>
    </source>
</evidence>
<dbReference type="GO" id="GO:0016075">
    <property type="term" value="P:rRNA catabolic process"/>
    <property type="evidence" value="ECO:0007669"/>
    <property type="project" value="TreeGrafter"/>
</dbReference>
<name>A0A977KXQ2_9CYAN</name>
<reference evidence="3" key="1">
    <citation type="submission" date="2021-04" db="EMBL/GenBank/DDBJ databases">
        <title>Genome sequence of Woronichinia naegeliana from Washington state freshwater lake bloom.</title>
        <authorList>
            <person name="Dreher T.W."/>
        </authorList>
    </citation>
    <scope>NUCLEOTIDE SEQUENCE</scope>
    <source>
        <strain evidence="3">WA131</strain>
    </source>
</reference>
<dbReference type="SUPFAM" id="SSF50118">
    <property type="entry name" value="Cell growth inhibitor/plasmid maintenance toxic component"/>
    <property type="match status" value="1"/>
</dbReference>
<dbReference type="GO" id="GO:0003677">
    <property type="term" value="F:DNA binding"/>
    <property type="evidence" value="ECO:0007669"/>
    <property type="project" value="InterPro"/>
</dbReference>
<proteinExistence type="inferred from homology"/>
<keyword evidence="2" id="KW-1277">Toxin-antitoxin system</keyword>
<protein>
    <submittedName>
        <fullName evidence="3">Type II toxin-antitoxin system PemK/MazF family toxin</fullName>
    </submittedName>
</protein>
<dbReference type="Proteomes" id="UP001065613">
    <property type="component" value="Chromosome"/>
</dbReference>
<sequence>MQPQRGEIIRINLNPTQGREQTGEARPCLVLSRTQFNQTRGGIVIVSPITHTLKPEIKTLIPIPEGFKISGSVIAEQIRTLDLNQRWWISTGENLPQSFVDQVVATLQIIIGQNSD</sequence>